<evidence type="ECO:0000313" key="1">
    <source>
        <dbReference type="EMBL" id="GAA4562998.1"/>
    </source>
</evidence>
<keyword evidence="2" id="KW-1185">Reference proteome</keyword>
<comment type="caution">
    <text evidence="1">The sequence shown here is derived from an EMBL/GenBank/DDBJ whole genome shotgun (WGS) entry which is preliminary data.</text>
</comment>
<proteinExistence type="predicted"/>
<dbReference type="RefSeq" id="WP_346074894.1">
    <property type="nucleotide sequence ID" value="NZ_BAABFF010000001.1"/>
</dbReference>
<dbReference type="Proteomes" id="UP001500691">
    <property type="component" value="Unassembled WGS sequence"/>
</dbReference>
<organism evidence="1 2">
    <name type="scientific">Actinocorallia cavernae</name>
    <dbReference type="NCBI Taxonomy" id="328075"/>
    <lineage>
        <taxon>Bacteria</taxon>
        <taxon>Bacillati</taxon>
        <taxon>Actinomycetota</taxon>
        <taxon>Actinomycetes</taxon>
        <taxon>Streptosporangiales</taxon>
        <taxon>Thermomonosporaceae</taxon>
        <taxon>Actinocorallia</taxon>
    </lineage>
</organism>
<reference evidence="2" key="1">
    <citation type="journal article" date="2019" name="Int. J. Syst. Evol. Microbiol.">
        <title>The Global Catalogue of Microorganisms (GCM) 10K type strain sequencing project: providing services to taxonomists for standard genome sequencing and annotation.</title>
        <authorList>
            <consortium name="The Broad Institute Genomics Platform"/>
            <consortium name="The Broad Institute Genome Sequencing Center for Infectious Disease"/>
            <person name="Wu L."/>
            <person name="Ma J."/>
        </authorList>
    </citation>
    <scope>NUCLEOTIDE SEQUENCE [LARGE SCALE GENOMIC DNA]</scope>
    <source>
        <strain evidence="2">JCM 13278</strain>
    </source>
</reference>
<accession>A0ABP8S5W1</accession>
<evidence type="ECO:0000313" key="2">
    <source>
        <dbReference type="Proteomes" id="UP001500691"/>
    </source>
</evidence>
<name>A0ABP8S5W1_9ACTN</name>
<gene>
    <name evidence="1" type="ORF">GCM10023100_01020</name>
</gene>
<dbReference type="EMBL" id="BAABFF010000001">
    <property type="protein sequence ID" value="GAA4562998.1"/>
    <property type="molecule type" value="Genomic_DNA"/>
</dbReference>
<protein>
    <submittedName>
        <fullName evidence="1">Uncharacterized protein</fullName>
    </submittedName>
</protein>
<sequence length="335" mass="37046">MSHIGLGSKMAWDFTPLHSVGPLRFGMSERDVIAALNIKSASFVDGNNGHRWQEFWDHGITALHRQEYGLVGVLVSDGPQVTLEGIELIGRRPSSVKKGLNYLLTQKRLEVKSNWSNDPEIPELGLSMGGGRDGDSVVSEALFVARELSQDPYRTATVAAWRDVYHEEHVFLIDEKRLTEERPCWDLRPWVGVGPLHFGMRAQEVRAALGADVPTATNLAIDHGCRFGRQVEWEWYESVGVTVHYDGPFLLAVNVDGRIGPQVTFKGVQLVGATPSVVEHEVLHYAELKKLGVSAGTTGLTNVYELGLALDVVRLGDCYVSSPTFATRQWMDGAR</sequence>